<feature type="active site" description="Charge relay system" evidence="11 12">
    <location>
        <position position="183"/>
    </location>
</feature>
<gene>
    <name evidence="16" type="ORF">g.12879</name>
</gene>
<evidence type="ECO:0000256" key="2">
    <source>
        <dbReference type="ARBA" id="ARBA00022670"/>
    </source>
</evidence>
<dbReference type="Gene3D" id="2.60.120.260">
    <property type="entry name" value="Galactose-binding domain-like"/>
    <property type="match status" value="1"/>
</dbReference>
<dbReference type="InterPro" id="IPR000209">
    <property type="entry name" value="Peptidase_S8/S53_dom"/>
</dbReference>
<keyword evidence="10" id="KW-0325">Glycoprotein</keyword>
<keyword evidence="5 12" id="KW-0378">Hydrolase</keyword>
<dbReference type="GO" id="GO:0005737">
    <property type="term" value="C:cytoplasm"/>
    <property type="evidence" value="ECO:0007669"/>
    <property type="project" value="UniProtKB-ARBA"/>
</dbReference>
<evidence type="ECO:0000313" key="16">
    <source>
        <dbReference type="EMBL" id="JAS31533.1"/>
    </source>
</evidence>
<keyword evidence="4 14" id="KW-0732">Signal</keyword>
<keyword evidence="6 12" id="KW-0720">Serine protease</keyword>
<keyword evidence="9" id="KW-1015">Disulfide bond</keyword>
<dbReference type="InterPro" id="IPR023828">
    <property type="entry name" value="Peptidase_S8_Ser-AS"/>
</dbReference>
<dbReference type="GO" id="GO:0016020">
    <property type="term" value="C:membrane"/>
    <property type="evidence" value="ECO:0007669"/>
    <property type="project" value="TreeGrafter"/>
</dbReference>
<feature type="chain" id="PRO_5008581666" description="P/Homo B domain-containing protein" evidence="14">
    <location>
        <begin position="19"/>
        <end position="632"/>
    </location>
</feature>
<dbReference type="PANTHER" id="PTHR42884">
    <property type="entry name" value="PROPROTEIN CONVERTASE SUBTILISIN/KEXIN-RELATED"/>
    <property type="match status" value="1"/>
</dbReference>
<dbReference type="InterPro" id="IPR022398">
    <property type="entry name" value="Peptidase_S8_His-AS"/>
</dbReference>
<dbReference type="SUPFAM" id="SSF49785">
    <property type="entry name" value="Galactose-binding domain-like"/>
    <property type="match status" value="1"/>
</dbReference>
<dbReference type="PROSITE" id="PS51829">
    <property type="entry name" value="P_HOMO_B"/>
    <property type="match status" value="1"/>
</dbReference>
<dbReference type="SUPFAM" id="SSF54897">
    <property type="entry name" value="Protease propeptides/inhibitors"/>
    <property type="match status" value="1"/>
</dbReference>
<dbReference type="Pfam" id="PF01483">
    <property type="entry name" value="P_proprotein"/>
    <property type="match status" value="1"/>
</dbReference>
<dbReference type="PANTHER" id="PTHR42884:SF14">
    <property type="entry name" value="NEUROENDOCRINE CONVERTASE 1"/>
    <property type="match status" value="1"/>
</dbReference>
<dbReference type="PROSITE" id="PS51892">
    <property type="entry name" value="SUBTILASE"/>
    <property type="match status" value="1"/>
</dbReference>
<feature type="signal peptide" evidence="14">
    <location>
        <begin position="1"/>
        <end position="18"/>
    </location>
</feature>
<sequence>MILRLVILAYFGYFMADATHLNMWVAHIPEGVETAKRVARDLGYEYIRPLKSFDDHFYFKKIDHPERSKRESAHLTMELAQHEKVEWVSQQTPTVREKRAYKGYARKRPTTTTTTPAPKTSDGGMYSWMASNYDGMFNDPLWSKQWYCNDYRTSSRKPVSDLNVVPLYQAGFTGQGVKLAVIDDGLEIDHPDLVNNYDASISYDFNEDDDDPTPRDDDGSGSNSHGTRCGGEIVMQANNSICGVGIAYNAKVGGIKILDGVTSDALEGEALAYMCKNVDIYVSSWGPPDDAKTLEYPGEIVTKGLLKGITKGRNGLGSIFTFASGNGKHYGDNCACDGFVQSIYTIAIASASQSGKTTYYGERCSAIMATTYSSGNKGEEQVASVDLHGKCTVSHTGTSAAAPIAAGIIALILEVNPNLGWRDVQHLLAATSEVYPLSKNSGWMKNGFGFYVSPDFGFGLMNAYNMAAMAQNWVNVPDQKKCQLSIGLSSPLELTTGEIVSFQFETEACAGTVNEVKYLEHVQVKFDADVPYRGAVVIDITSPSGTKTRILDSRAPDFSTVGFKGWTLTSLHQWGENPTGTWTLDIKLQDISGIDKGTGTADNFVFTFWGTSDMPNHYQNFPRSYDSFNLQV</sequence>
<dbReference type="CDD" id="cd04059">
    <property type="entry name" value="Peptidases_S8_Protein_convertases_Kexins_Furin-like"/>
    <property type="match status" value="1"/>
</dbReference>
<dbReference type="InterPro" id="IPR032815">
    <property type="entry name" value="S8_pro-domain"/>
</dbReference>
<name>A0A1B6E0T0_9HEMI</name>
<dbReference type="FunFam" id="2.60.120.260:FF:000006">
    <property type="entry name" value="Proprotein convertase subtilisin/kexin type 5"/>
    <property type="match status" value="1"/>
</dbReference>
<evidence type="ECO:0000256" key="3">
    <source>
        <dbReference type="ARBA" id="ARBA00022685"/>
    </source>
</evidence>
<evidence type="ECO:0000256" key="14">
    <source>
        <dbReference type="SAM" id="SignalP"/>
    </source>
</evidence>
<proteinExistence type="inferred from homology"/>
<keyword evidence="3" id="KW-0165">Cleavage on pair of basic residues</keyword>
<dbReference type="GO" id="GO:0004252">
    <property type="term" value="F:serine-type endopeptidase activity"/>
    <property type="evidence" value="ECO:0007669"/>
    <property type="project" value="UniProtKB-UniRule"/>
</dbReference>
<evidence type="ECO:0000256" key="7">
    <source>
        <dbReference type="ARBA" id="ARBA00022837"/>
    </source>
</evidence>
<dbReference type="PROSITE" id="PS00137">
    <property type="entry name" value="SUBTILASE_HIS"/>
    <property type="match status" value="1"/>
</dbReference>
<protein>
    <recommendedName>
        <fullName evidence="15">P/Homo B domain-containing protein</fullName>
    </recommendedName>
</protein>
<evidence type="ECO:0000256" key="6">
    <source>
        <dbReference type="ARBA" id="ARBA00022825"/>
    </source>
</evidence>
<dbReference type="PRINTS" id="PR00723">
    <property type="entry name" value="SUBTILISIN"/>
</dbReference>
<comment type="similarity">
    <text evidence="1">Belongs to the peptidase S8 family. Furin subfamily.</text>
</comment>
<evidence type="ECO:0000256" key="5">
    <source>
        <dbReference type="ARBA" id="ARBA00022801"/>
    </source>
</evidence>
<dbReference type="GO" id="GO:0005615">
    <property type="term" value="C:extracellular space"/>
    <property type="evidence" value="ECO:0007669"/>
    <property type="project" value="TreeGrafter"/>
</dbReference>
<dbReference type="GO" id="GO:0043005">
    <property type="term" value="C:neuron projection"/>
    <property type="evidence" value="ECO:0007669"/>
    <property type="project" value="TreeGrafter"/>
</dbReference>
<reference evidence="16" key="1">
    <citation type="submission" date="2015-12" db="EMBL/GenBank/DDBJ databases">
        <title>De novo transcriptome assembly of four potential Pierce s Disease insect vectors from Arizona vineyards.</title>
        <authorList>
            <person name="Tassone E.E."/>
        </authorList>
    </citation>
    <scope>NUCLEOTIDE SEQUENCE</scope>
</reference>
<keyword evidence="8" id="KW-0865">Zymogen</keyword>
<feature type="region of interest" description="Disordered" evidence="13">
    <location>
        <begin position="203"/>
        <end position="227"/>
    </location>
</feature>
<dbReference type="GO" id="GO:0016486">
    <property type="term" value="P:peptide hormone processing"/>
    <property type="evidence" value="ECO:0007669"/>
    <property type="project" value="TreeGrafter"/>
</dbReference>
<evidence type="ECO:0000256" key="8">
    <source>
        <dbReference type="ARBA" id="ARBA00023145"/>
    </source>
</evidence>
<feature type="active site" description="Charge relay system" evidence="11 12">
    <location>
        <position position="399"/>
    </location>
</feature>
<accession>A0A1B6E0T0</accession>
<dbReference type="PROSITE" id="PS00138">
    <property type="entry name" value="SUBTILASE_SER"/>
    <property type="match status" value="1"/>
</dbReference>
<evidence type="ECO:0000259" key="15">
    <source>
        <dbReference type="PROSITE" id="PS51829"/>
    </source>
</evidence>
<dbReference type="SUPFAM" id="SSF52743">
    <property type="entry name" value="Subtilisin-like"/>
    <property type="match status" value="1"/>
</dbReference>
<evidence type="ECO:0000256" key="11">
    <source>
        <dbReference type="PIRSR" id="PIRSR615500-1"/>
    </source>
</evidence>
<dbReference type="Pfam" id="PF00082">
    <property type="entry name" value="Peptidase_S8"/>
    <property type="match status" value="1"/>
</dbReference>
<dbReference type="InterPro" id="IPR038466">
    <property type="entry name" value="S8_pro-domain_sf"/>
</dbReference>
<dbReference type="InterPro" id="IPR034182">
    <property type="entry name" value="Kexin/furin"/>
</dbReference>
<dbReference type="AlphaFoldDB" id="A0A1B6E0T0"/>
<feature type="domain" description="P/Homo B" evidence="15">
    <location>
        <begin position="475"/>
        <end position="614"/>
    </location>
</feature>
<dbReference type="InterPro" id="IPR015500">
    <property type="entry name" value="Peptidase_S8_subtilisin-rel"/>
</dbReference>
<dbReference type="InterPro" id="IPR008979">
    <property type="entry name" value="Galactose-bd-like_sf"/>
</dbReference>
<dbReference type="EMBL" id="GEDC01005765">
    <property type="protein sequence ID" value="JAS31533.1"/>
    <property type="molecule type" value="Transcribed_RNA"/>
</dbReference>
<dbReference type="Pfam" id="PF16470">
    <property type="entry name" value="S8_pro-domain"/>
    <property type="match status" value="1"/>
</dbReference>
<evidence type="ECO:0000256" key="9">
    <source>
        <dbReference type="ARBA" id="ARBA00023157"/>
    </source>
</evidence>
<keyword evidence="7" id="KW-0106">Calcium</keyword>
<dbReference type="Gene3D" id="3.40.50.200">
    <property type="entry name" value="Peptidase S8/S53 domain"/>
    <property type="match status" value="1"/>
</dbReference>
<organism evidence="16">
    <name type="scientific">Clastoptera arizonana</name>
    <name type="common">Arizona spittle bug</name>
    <dbReference type="NCBI Taxonomy" id="38151"/>
    <lineage>
        <taxon>Eukaryota</taxon>
        <taxon>Metazoa</taxon>
        <taxon>Ecdysozoa</taxon>
        <taxon>Arthropoda</taxon>
        <taxon>Hexapoda</taxon>
        <taxon>Insecta</taxon>
        <taxon>Pterygota</taxon>
        <taxon>Neoptera</taxon>
        <taxon>Paraneoptera</taxon>
        <taxon>Hemiptera</taxon>
        <taxon>Auchenorrhyncha</taxon>
        <taxon>Cercopoidea</taxon>
        <taxon>Clastopteridae</taxon>
        <taxon>Clastoptera</taxon>
    </lineage>
</organism>
<dbReference type="InterPro" id="IPR002884">
    <property type="entry name" value="P_dom"/>
</dbReference>
<keyword evidence="2 12" id="KW-0645">Protease</keyword>
<dbReference type="Gene3D" id="3.30.70.850">
    <property type="entry name" value="Peptidase S8, pro-domain"/>
    <property type="match status" value="1"/>
</dbReference>
<evidence type="ECO:0000256" key="10">
    <source>
        <dbReference type="ARBA" id="ARBA00023180"/>
    </source>
</evidence>
<feature type="active site" description="Charge relay system" evidence="11 12">
    <location>
        <position position="225"/>
    </location>
</feature>
<evidence type="ECO:0000256" key="12">
    <source>
        <dbReference type="PROSITE-ProRule" id="PRU01240"/>
    </source>
</evidence>
<evidence type="ECO:0000256" key="13">
    <source>
        <dbReference type="SAM" id="MobiDB-lite"/>
    </source>
</evidence>
<evidence type="ECO:0000256" key="1">
    <source>
        <dbReference type="ARBA" id="ARBA00005325"/>
    </source>
</evidence>
<evidence type="ECO:0000256" key="4">
    <source>
        <dbReference type="ARBA" id="ARBA00022729"/>
    </source>
</evidence>
<dbReference type="GO" id="GO:0012505">
    <property type="term" value="C:endomembrane system"/>
    <property type="evidence" value="ECO:0007669"/>
    <property type="project" value="UniProtKB-ARBA"/>
</dbReference>
<dbReference type="InterPro" id="IPR036852">
    <property type="entry name" value="Peptidase_S8/S53_dom_sf"/>
</dbReference>
<dbReference type="FunFam" id="3.40.50.200:FF:000021">
    <property type="entry name" value="Proprotein convertase subtilisin/kexin type 5a"/>
    <property type="match status" value="1"/>
</dbReference>